<dbReference type="Pfam" id="PF08276">
    <property type="entry name" value="PAN_2"/>
    <property type="match status" value="1"/>
</dbReference>
<keyword evidence="5 16" id="KW-0732">Signal</keyword>
<dbReference type="PROSITE" id="PS50011">
    <property type="entry name" value="PROTEIN_KINASE_DOM"/>
    <property type="match status" value="1"/>
</dbReference>
<evidence type="ECO:0000259" key="19">
    <source>
        <dbReference type="PROSITE" id="PS50948"/>
    </source>
</evidence>
<dbReference type="CDD" id="cd14066">
    <property type="entry name" value="STKc_IRAK"/>
    <property type="match status" value="1"/>
</dbReference>
<evidence type="ECO:0000256" key="15">
    <source>
        <dbReference type="SAM" id="Phobius"/>
    </source>
</evidence>
<dbReference type="InterPro" id="IPR000719">
    <property type="entry name" value="Prot_kinase_dom"/>
</dbReference>
<dbReference type="Gene3D" id="3.30.200.20">
    <property type="entry name" value="Phosphorylase Kinase, domain 1"/>
    <property type="match status" value="1"/>
</dbReference>
<dbReference type="STRING" id="981085.W9SHC4"/>
<keyword evidence="3 13" id="KW-0723">Serine/threonine-protein kinase</keyword>
<feature type="domain" description="Apple" evidence="19">
    <location>
        <begin position="357"/>
        <end position="438"/>
    </location>
</feature>
<keyword evidence="8 13" id="KW-0067">ATP-binding</keyword>
<name>W9SHC4_9ROSA</name>
<proteinExistence type="inferred from homology"/>
<dbReference type="GO" id="GO:0030246">
    <property type="term" value="F:carbohydrate binding"/>
    <property type="evidence" value="ECO:0007669"/>
    <property type="project" value="UniProtKB-KW"/>
</dbReference>
<keyword evidence="15" id="KW-0812">Transmembrane</keyword>
<keyword evidence="21" id="KW-1185">Reference proteome</keyword>
<keyword evidence="2" id="KW-1003">Cell membrane</keyword>
<comment type="catalytic activity">
    <reaction evidence="12 13">
        <text>L-seryl-[protein] + ATP = O-phospho-L-seryl-[protein] + ADP + H(+)</text>
        <dbReference type="Rhea" id="RHEA:17989"/>
        <dbReference type="Rhea" id="RHEA-COMP:9863"/>
        <dbReference type="Rhea" id="RHEA-COMP:11604"/>
        <dbReference type="ChEBI" id="CHEBI:15378"/>
        <dbReference type="ChEBI" id="CHEBI:29999"/>
        <dbReference type="ChEBI" id="CHEBI:30616"/>
        <dbReference type="ChEBI" id="CHEBI:83421"/>
        <dbReference type="ChEBI" id="CHEBI:456216"/>
        <dbReference type="EC" id="2.7.11.1"/>
    </reaction>
</comment>
<dbReference type="InterPro" id="IPR036426">
    <property type="entry name" value="Bulb-type_lectin_dom_sf"/>
</dbReference>
<dbReference type="InterPro" id="IPR000858">
    <property type="entry name" value="S_locus_glycoprot_dom"/>
</dbReference>
<reference evidence="21" key="1">
    <citation type="submission" date="2013-01" db="EMBL/GenBank/DDBJ databases">
        <title>Draft Genome Sequence of a Mulberry Tree, Morus notabilis C.K. Schneid.</title>
        <authorList>
            <person name="He N."/>
            <person name="Zhao S."/>
        </authorList>
    </citation>
    <scope>NUCLEOTIDE SEQUENCE</scope>
</reference>
<feature type="domain" description="Protein kinase" evidence="17">
    <location>
        <begin position="534"/>
        <end position="818"/>
    </location>
</feature>
<comment type="similarity">
    <text evidence="13">Belongs to the protein kinase superfamily. Ser/Thr protein kinase family.</text>
</comment>
<keyword evidence="20" id="KW-0430">Lectin</keyword>
<keyword evidence="6 13" id="KW-0547">Nucleotide-binding</keyword>
<organism evidence="20 21">
    <name type="scientific">Morus notabilis</name>
    <dbReference type="NCBI Taxonomy" id="981085"/>
    <lineage>
        <taxon>Eukaryota</taxon>
        <taxon>Viridiplantae</taxon>
        <taxon>Streptophyta</taxon>
        <taxon>Embryophyta</taxon>
        <taxon>Tracheophyta</taxon>
        <taxon>Spermatophyta</taxon>
        <taxon>Magnoliopsida</taxon>
        <taxon>eudicotyledons</taxon>
        <taxon>Gunneridae</taxon>
        <taxon>Pentapetalae</taxon>
        <taxon>rosids</taxon>
        <taxon>fabids</taxon>
        <taxon>Rosales</taxon>
        <taxon>Moraceae</taxon>
        <taxon>Moreae</taxon>
        <taxon>Morus</taxon>
    </lineage>
</organism>
<dbReference type="SUPFAM" id="SSF51110">
    <property type="entry name" value="alpha-D-mannose-specific plant lectins"/>
    <property type="match status" value="1"/>
</dbReference>
<dbReference type="PROSITE" id="PS50948">
    <property type="entry name" value="PAN"/>
    <property type="match status" value="1"/>
</dbReference>
<dbReference type="EC" id="2.7.11.1" evidence="13"/>
<dbReference type="InterPro" id="IPR001245">
    <property type="entry name" value="Ser-Thr/Tyr_kinase_cat_dom"/>
</dbReference>
<dbReference type="InterPro" id="IPR017441">
    <property type="entry name" value="Protein_kinase_ATP_BS"/>
</dbReference>
<dbReference type="Pfam" id="PF01453">
    <property type="entry name" value="B_lectin"/>
    <property type="match status" value="1"/>
</dbReference>
<dbReference type="Pfam" id="PF07714">
    <property type="entry name" value="PK_Tyr_Ser-Thr"/>
    <property type="match status" value="1"/>
</dbReference>
<gene>
    <name evidence="20" type="ORF">L484_005005</name>
</gene>
<feature type="chain" id="PRO_5004930336" description="Receptor-like serine/threonine-protein kinase" evidence="16">
    <location>
        <begin position="26"/>
        <end position="872"/>
    </location>
</feature>
<dbReference type="GO" id="GO:0106310">
    <property type="term" value="F:protein serine kinase activity"/>
    <property type="evidence" value="ECO:0007669"/>
    <property type="project" value="RHEA"/>
</dbReference>
<dbReference type="PIRSF" id="PIRSF000641">
    <property type="entry name" value="SRK"/>
    <property type="match status" value="1"/>
</dbReference>
<dbReference type="AlphaFoldDB" id="W9SHC4"/>
<dbReference type="eggNOG" id="ENOG502QUDG">
    <property type="taxonomic scope" value="Eukaryota"/>
</dbReference>
<dbReference type="FunFam" id="3.30.200.20:FF:000195">
    <property type="entry name" value="G-type lectin S-receptor-like serine/threonine-protein kinase"/>
    <property type="match status" value="1"/>
</dbReference>
<evidence type="ECO:0000256" key="5">
    <source>
        <dbReference type="ARBA" id="ARBA00022729"/>
    </source>
</evidence>
<keyword evidence="20" id="KW-0675">Receptor</keyword>
<dbReference type="FunFam" id="1.10.510.10:FF:000467">
    <property type="entry name" value="Liguleless narrow1"/>
    <property type="match status" value="1"/>
</dbReference>
<dbReference type="InterPro" id="IPR024171">
    <property type="entry name" value="SRK-like_kinase"/>
</dbReference>
<dbReference type="Gene3D" id="2.90.10.10">
    <property type="entry name" value="Bulb-type lectin domain"/>
    <property type="match status" value="1"/>
</dbReference>
<evidence type="ECO:0000259" key="18">
    <source>
        <dbReference type="PROSITE" id="PS50927"/>
    </source>
</evidence>
<dbReference type="GO" id="GO:0005524">
    <property type="term" value="F:ATP binding"/>
    <property type="evidence" value="ECO:0007669"/>
    <property type="project" value="UniProtKB-UniRule"/>
</dbReference>
<evidence type="ECO:0000256" key="9">
    <source>
        <dbReference type="ARBA" id="ARBA00023157"/>
    </source>
</evidence>
<dbReference type="PROSITE" id="PS00107">
    <property type="entry name" value="PROTEIN_KINASE_ATP"/>
    <property type="match status" value="1"/>
</dbReference>
<evidence type="ECO:0000256" key="7">
    <source>
        <dbReference type="ARBA" id="ARBA00022777"/>
    </source>
</evidence>
<dbReference type="CDD" id="cd00028">
    <property type="entry name" value="B_lectin"/>
    <property type="match status" value="1"/>
</dbReference>
<dbReference type="Pfam" id="PF00954">
    <property type="entry name" value="S_locus_glycop"/>
    <property type="match status" value="1"/>
</dbReference>
<evidence type="ECO:0000256" key="11">
    <source>
        <dbReference type="ARBA" id="ARBA00047899"/>
    </source>
</evidence>
<comment type="subcellular location">
    <subcellularLocation>
        <location evidence="1">Cell membrane</location>
        <topology evidence="1">Single-pass type I membrane protein</topology>
    </subcellularLocation>
</comment>
<dbReference type="SMART" id="SM00220">
    <property type="entry name" value="S_TKc"/>
    <property type="match status" value="1"/>
</dbReference>
<dbReference type="SMART" id="SM00108">
    <property type="entry name" value="B_lectin"/>
    <property type="match status" value="1"/>
</dbReference>
<evidence type="ECO:0000256" key="1">
    <source>
        <dbReference type="ARBA" id="ARBA00004251"/>
    </source>
</evidence>
<dbReference type="PROSITE" id="PS50927">
    <property type="entry name" value="BULB_LECTIN"/>
    <property type="match status" value="1"/>
</dbReference>
<dbReference type="GO" id="GO:0004674">
    <property type="term" value="F:protein serine/threonine kinase activity"/>
    <property type="evidence" value="ECO:0007669"/>
    <property type="project" value="UniProtKB-KW"/>
</dbReference>
<feature type="binding site" evidence="14">
    <location>
        <position position="562"/>
    </location>
    <ligand>
        <name>ATP</name>
        <dbReference type="ChEBI" id="CHEBI:30616"/>
    </ligand>
</feature>
<dbReference type="SUPFAM" id="SSF56112">
    <property type="entry name" value="Protein kinase-like (PK-like)"/>
    <property type="match status" value="1"/>
</dbReference>
<evidence type="ECO:0000313" key="21">
    <source>
        <dbReference type="Proteomes" id="UP000030645"/>
    </source>
</evidence>
<dbReference type="GO" id="GO:0005886">
    <property type="term" value="C:plasma membrane"/>
    <property type="evidence" value="ECO:0007669"/>
    <property type="project" value="UniProtKB-SubCell"/>
</dbReference>
<evidence type="ECO:0000256" key="6">
    <source>
        <dbReference type="ARBA" id="ARBA00022741"/>
    </source>
</evidence>
<sequence>MKSCEALLNTIQILLIFLAPPLCMSLVFDTITPNHTIKDGDVLLSGQKTFALGFFSPGKSRNRYVGVWYNKISEKTVVWVANRDNPINDTSGVLAINSKGRLSIYAKYQNSPIWSANLSVFTAKTSSTFLAKLLDVGNLVLMKKDDSFGQSSVIWQSFDYPTNTYLPFLKLGLNRKTGLDRFITSWKSADDPGTGNSTYRMDLTGYPQLVAYKGGVPFWRAGCWTGRRWTGVPTMIGMIHGYIFNVSYTNNKDETSIVYGINNDTNSVFSRLVIEESGTARRSTWQDQRKEWVEFWYAPDDRCDNYGICGRNGMCDQSDVSQLECVCLPGFEPHSRDRWDLRDPSGGCVRKGGAHTCGDVEGFVKVTRVKLPDTSNARGEMGLSLRECEEKCLKDCNCTAYTSVDETRDGAGCLSWHGDLVDIRTFTNTGQDLYVRVDAVTLAQYTKKSNGSISKTGKLAILLCSVVLFFLLVFIAYWLANRKRISGKERQSGYSFGNTKRSNFSEEAELDDGKTDSDVPLFDLHTIAIATANFSAENKLGQGGFGSVYKGMLSNGKEIAVKRLSRCSRQGSTEFRNEVQLVAKLQHKNLVRILGCCFHEEERMLVYEYLPNKSLDSFIFDEEKRKSLDWRRRFDIICGIARGILYLHQDSILRIIHRDLKASNVLLDAALNPKISDFGLARIFGEDQSEACTNRVVGTYGYMAPEYAMEGLFSIKSDVYSFGVLLLEIITGRKNIAYYAEKSESNLVGHVWDLWSEGRASEIVDPLLDESFVDEALRCIQIGLLSVQEHADDRPTMSAVVLMLGNDSALPSPKQPAFILNRCWAGTGDRASSEGNNFALVKYMHLTLCSQRQYRFAFDFVFIRVVADFVEF</sequence>
<dbReference type="FunFam" id="2.90.10.10:FF:000005">
    <property type="entry name" value="G-type lectin S-receptor-like serine/threonine-protein kinase"/>
    <property type="match status" value="1"/>
</dbReference>
<keyword evidence="9" id="KW-1015">Disulfide bond</keyword>
<keyword evidence="15" id="KW-0472">Membrane</keyword>
<evidence type="ECO:0000256" key="2">
    <source>
        <dbReference type="ARBA" id="ARBA00022475"/>
    </source>
</evidence>
<dbReference type="Proteomes" id="UP000030645">
    <property type="component" value="Unassembled WGS sequence"/>
</dbReference>
<dbReference type="InterPro" id="IPR001480">
    <property type="entry name" value="Bulb-type_lectin_dom"/>
</dbReference>
<evidence type="ECO:0000256" key="16">
    <source>
        <dbReference type="SAM" id="SignalP"/>
    </source>
</evidence>
<dbReference type="InterPro" id="IPR003609">
    <property type="entry name" value="Pan_app"/>
</dbReference>
<accession>W9SHC4</accession>
<dbReference type="Gene3D" id="1.10.510.10">
    <property type="entry name" value="Transferase(Phosphotransferase) domain 1"/>
    <property type="match status" value="1"/>
</dbReference>
<keyword evidence="10" id="KW-0325">Glycoprotein</keyword>
<dbReference type="EMBL" id="KE346192">
    <property type="protein sequence ID" value="EXC29552.1"/>
    <property type="molecule type" value="Genomic_DNA"/>
</dbReference>
<dbReference type="InterPro" id="IPR011009">
    <property type="entry name" value="Kinase-like_dom_sf"/>
</dbReference>
<evidence type="ECO:0000256" key="12">
    <source>
        <dbReference type="ARBA" id="ARBA00048679"/>
    </source>
</evidence>
<dbReference type="SMART" id="SM00473">
    <property type="entry name" value="PAN_AP"/>
    <property type="match status" value="1"/>
</dbReference>
<evidence type="ECO:0000256" key="13">
    <source>
        <dbReference type="PIRNR" id="PIRNR000641"/>
    </source>
</evidence>
<dbReference type="PANTHER" id="PTHR27002:SF1095">
    <property type="entry name" value="G-TYPE LECTIN S-RECEPTOR-LIKE SERINE_THREONINE-PROTEIN KINASE RKS1"/>
    <property type="match status" value="1"/>
</dbReference>
<evidence type="ECO:0000259" key="17">
    <source>
        <dbReference type="PROSITE" id="PS50011"/>
    </source>
</evidence>
<feature type="transmembrane region" description="Helical" evidence="15">
    <location>
        <begin position="459"/>
        <end position="480"/>
    </location>
</feature>
<evidence type="ECO:0000313" key="20">
    <source>
        <dbReference type="EMBL" id="EXC29552.1"/>
    </source>
</evidence>
<dbReference type="PANTHER" id="PTHR27002">
    <property type="entry name" value="RECEPTOR-LIKE SERINE/THREONINE-PROTEIN KINASE SD1-8"/>
    <property type="match status" value="1"/>
</dbReference>
<evidence type="ECO:0000256" key="3">
    <source>
        <dbReference type="ARBA" id="ARBA00022527"/>
    </source>
</evidence>
<dbReference type="InterPro" id="IPR008271">
    <property type="entry name" value="Ser/Thr_kinase_AS"/>
</dbReference>
<dbReference type="CDD" id="cd01098">
    <property type="entry name" value="PAN_AP_plant"/>
    <property type="match status" value="1"/>
</dbReference>
<evidence type="ECO:0000256" key="8">
    <source>
        <dbReference type="ARBA" id="ARBA00022840"/>
    </source>
</evidence>
<comment type="catalytic activity">
    <reaction evidence="11 13">
        <text>L-threonyl-[protein] + ATP = O-phospho-L-threonyl-[protein] + ADP + H(+)</text>
        <dbReference type="Rhea" id="RHEA:46608"/>
        <dbReference type="Rhea" id="RHEA-COMP:11060"/>
        <dbReference type="Rhea" id="RHEA-COMP:11605"/>
        <dbReference type="ChEBI" id="CHEBI:15378"/>
        <dbReference type="ChEBI" id="CHEBI:30013"/>
        <dbReference type="ChEBI" id="CHEBI:30616"/>
        <dbReference type="ChEBI" id="CHEBI:61977"/>
        <dbReference type="ChEBI" id="CHEBI:456216"/>
        <dbReference type="EC" id="2.7.11.1"/>
    </reaction>
</comment>
<protein>
    <recommendedName>
        <fullName evidence="13">Receptor-like serine/threonine-protein kinase</fullName>
        <ecNumber evidence="13">2.7.11.1</ecNumber>
    </recommendedName>
</protein>
<keyword evidence="15" id="KW-1133">Transmembrane helix</keyword>
<evidence type="ECO:0000256" key="10">
    <source>
        <dbReference type="ARBA" id="ARBA00023180"/>
    </source>
</evidence>
<dbReference type="GO" id="GO:0048544">
    <property type="term" value="P:recognition of pollen"/>
    <property type="evidence" value="ECO:0007669"/>
    <property type="project" value="InterPro"/>
</dbReference>
<keyword evidence="4 13" id="KW-0808">Transferase</keyword>
<evidence type="ECO:0000256" key="14">
    <source>
        <dbReference type="PROSITE-ProRule" id="PRU10141"/>
    </source>
</evidence>
<feature type="signal peptide" evidence="16">
    <location>
        <begin position="1"/>
        <end position="25"/>
    </location>
</feature>
<evidence type="ECO:0000256" key="4">
    <source>
        <dbReference type="ARBA" id="ARBA00022679"/>
    </source>
</evidence>
<keyword evidence="7 13" id="KW-0418">Kinase</keyword>
<feature type="domain" description="Bulb-type lectin" evidence="18">
    <location>
        <begin position="28"/>
        <end position="154"/>
    </location>
</feature>
<dbReference type="PROSITE" id="PS00108">
    <property type="entry name" value="PROTEIN_KINASE_ST"/>
    <property type="match status" value="1"/>
</dbReference>